<dbReference type="InterPro" id="IPR003593">
    <property type="entry name" value="AAA+_ATPase"/>
</dbReference>
<dbReference type="Gene3D" id="3.40.50.300">
    <property type="entry name" value="P-loop containing nucleotide triphosphate hydrolases"/>
    <property type="match status" value="2"/>
</dbReference>
<dbReference type="RefSeq" id="WP_234751040.1">
    <property type="nucleotide sequence ID" value="NZ_BAAAWN010000001.1"/>
</dbReference>
<dbReference type="PANTHER" id="PTHR43790:SF9">
    <property type="entry name" value="GALACTOFURANOSE TRANSPORTER ATP-BINDING PROTEIN YTFR"/>
    <property type="match status" value="1"/>
</dbReference>
<gene>
    <name evidence="6" type="ORF">ACFFP1_10065</name>
</gene>
<dbReference type="InterPro" id="IPR027417">
    <property type="entry name" value="P-loop_NTPase"/>
</dbReference>
<dbReference type="PROSITE" id="PS50893">
    <property type="entry name" value="ABC_TRANSPORTER_2"/>
    <property type="match status" value="2"/>
</dbReference>
<dbReference type="InterPro" id="IPR003439">
    <property type="entry name" value="ABC_transporter-like_ATP-bd"/>
</dbReference>
<evidence type="ECO:0000256" key="2">
    <source>
        <dbReference type="ARBA" id="ARBA00022737"/>
    </source>
</evidence>
<dbReference type="CDD" id="cd03215">
    <property type="entry name" value="ABC_Carb_Monos_II"/>
    <property type="match status" value="1"/>
</dbReference>
<comment type="caution">
    <text evidence="6">The sequence shown here is derived from an EMBL/GenBank/DDBJ whole genome shotgun (WGS) entry which is preliminary data.</text>
</comment>
<evidence type="ECO:0000256" key="3">
    <source>
        <dbReference type="ARBA" id="ARBA00022741"/>
    </source>
</evidence>
<evidence type="ECO:0000256" key="1">
    <source>
        <dbReference type="ARBA" id="ARBA00022448"/>
    </source>
</evidence>
<keyword evidence="2" id="KW-0677">Repeat</keyword>
<dbReference type="SMART" id="SM00382">
    <property type="entry name" value="AAA"/>
    <property type="match status" value="1"/>
</dbReference>
<dbReference type="PANTHER" id="PTHR43790">
    <property type="entry name" value="CARBOHYDRATE TRANSPORT ATP-BINDING PROTEIN MG119-RELATED"/>
    <property type="match status" value="1"/>
</dbReference>
<keyword evidence="1" id="KW-0813">Transport</keyword>
<evidence type="ECO:0000259" key="5">
    <source>
        <dbReference type="PROSITE" id="PS50893"/>
    </source>
</evidence>
<reference evidence="6 7" key="1">
    <citation type="submission" date="2024-09" db="EMBL/GenBank/DDBJ databases">
        <authorList>
            <person name="Sun Q."/>
            <person name="Mori K."/>
        </authorList>
    </citation>
    <scope>NUCLEOTIDE SEQUENCE [LARGE SCALE GENOMIC DNA]</scope>
    <source>
        <strain evidence="6 7">JCM 1334</strain>
    </source>
</reference>
<dbReference type="Pfam" id="PF00005">
    <property type="entry name" value="ABC_tran"/>
    <property type="match status" value="2"/>
</dbReference>
<keyword evidence="7" id="KW-1185">Reference proteome</keyword>
<dbReference type="SUPFAM" id="SSF52540">
    <property type="entry name" value="P-loop containing nucleoside triphosphate hydrolases"/>
    <property type="match status" value="2"/>
</dbReference>
<feature type="domain" description="ABC transporter" evidence="5">
    <location>
        <begin position="10"/>
        <end position="257"/>
    </location>
</feature>
<accession>A0ABV5Y0Y9</accession>
<dbReference type="PROSITE" id="PS00211">
    <property type="entry name" value="ABC_TRANSPORTER_1"/>
    <property type="match status" value="1"/>
</dbReference>
<evidence type="ECO:0000256" key="4">
    <source>
        <dbReference type="ARBA" id="ARBA00022840"/>
    </source>
</evidence>
<dbReference type="EMBL" id="JBHMBC010000014">
    <property type="protein sequence ID" value="MFB9819847.1"/>
    <property type="molecule type" value="Genomic_DNA"/>
</dbReference>
<feature type="domain" description="ABC transporter" evidence="5">
    <location>
        <begin position="268"/>
        <end position="511"/>
    </location>
</feature>
<dbReference type="InterPro" id="IPR017871">
    <property type="entry name" value="ABC_transporter-like_CS"/>
</dbReference>
<dbReference type="InterPro" id="IPR050107">
    <property type="entry name" value="ABC_carbohydrate_import_ATPase"/>
</dbReference>
<name>A0ABV5Y0Y9_ARTRM</name>
<protein>
    <submittedName>
        <fullName evidence="6">Sugar ABC transporter ATP-binding protein</fullName>
    </submittedName>
</protein>
<organism evidence="6 7">
    <name type="scientific">Arthrobacter ramosus</name>
    <dbReference type="NCBI Taxonomy" id="1672"/>
    <lineage>
        <taxon>Bacteria</taxon>
        <taxon>Bacillati</taxon>
        <taxon>Actinomycetota</taxon>
        <taxon>Actinomycetes</taxon>
        <taxon>Micrococcales</taxon>
        <taxon>Micrococcaceae</taxon>
        <taxon>Arthrobacter</taxon>
    </lineage>
</organism>
<dbReference type="Proteomes" id="UP001589702">
    <property type="component" value="Unassembled WGS sequence"/>
</dbReference>
<keyword evidence="3" id="KW-0547">Nucleotide-binding</keyword>
<proteinExistence type="predicted"/>
<sequence length="517" mass="55887">MNSTNQEPLLRAEHLTKSYGARPVLKEAYLNIVSGEIHALLGENGSGKSTLIKLLAGQIAPDGGYAADNAPRVTVSGRSEGLPIDPKTAERLKLGFVHQDLGLVLSSTVMETLGLGRYRTQWGRINWRAQRSYTEETLRRYGLGLSPDAVVGRLSAVERAMLSIIRGIESISGEERGVLVLDEPTAYLPADAVHQVFEVLRRIKATGSSVVFVTHRLDEVKDVCDRATILRSGEVVTTMDVASATTDDLITAILGTELTNLYPSEHTSVTEPVLRATNLSGAETRDVSFVASRGEILGLTGLVGDGFEEIIGLCFGASRGEGKVEVKGTEVEQKWLRPRRAMSMGMAYIPADRATSSGLMAASAAENLTMATLRRYWRSGRMAYSEEHKDAIEAMRRVGLRPLAPDLPLSSFSGGNQQKLILAKWLLTRPHVLFLHEPTNGVDVGAKKTLFDLINRAAQDGCSVVIASSEYEDLAHLCHRVIVIKNGAVSGELTGDQLTTDAITHRCLASTATPATS</sequence>
<dbReference type="CDD" id="cd03216">
    <property type="entry name" value="ABC_Carb_Monos_I"/>
    <property type="match status" value="1"/>
</dbReference>
<evidence type="ECO:0000313" key="6">
    <source>
        <dbReference type="EMBL" id="MFB9819847.1"/>
    </source>
</evidence>
<keyword evidence="4 6" id="KW-0067">ATP-binding</keyword>
<dbReference type="GO" id="GO:0005524">
    <property type="term" value="F:ATP binding"/>
    <property type="evidence" value="ECO:0007669"/>
    <property type="project" value="UniProtKB-KW"/>
</dbReference>
<evidence type="ECO:0000313" key="7">
    <source>
        <dbReference type="Proteomes" id="UP001589702"/>
    </source>
</evidence>